<organism evidence="1 2">
    <name type="scientific">Trichonephila inaurata madagascariensis</name>
    <dbReference type="NCBI Taxonomy" id="2747483"/>
    <lineage>
        <taxon>Eukaryota</taxon>
        <taxon>Metazoa</taxon>
        <taxon>Ecdysozoa</taxon>
        <taxon>Arthropoda</taxon>
        <taxon>Chelicerata</taxon>
        <taxon>Arachnida</taxon>
        <taxon>Araneae</taxon>
        <taxon>Araneomorphae</taxon>
        <taxon>Entelegynae</taxon>
        <taxon>Araneoidea</taxon>
        <taxon>Nephilidae</taxon>
        <taxon>Trichonephila</taxon>
        <taxon>Trichonephila inaurata</taxon>
    </lineage>
</organism>
<dbReference type="EMBL" id="BMAV01012822">
    <property type="protein sequence ID" value="GFY59809.1"/>
    <property type="molecule type" value="Genomic_DNA"/>
</dbReference>
<evidence type="ECO:0000313" key="1">
    <source>
        <dbReference type="EMBL" id="GFY59809.1"/>
    </source>
</evidence>
<sequence>MSSNNSVAVVKSSKAEISFPSSIKCFYLGTLKEFCKLAADFPKIVSLVLKCSTIELDKKREVFLPPFVVTLGLCGDLSSSSNSLQMHFLQLFKPCNSSLQYRNIQRVINPCLYCEQNKKYEHSLN</sequence>
<gene>
    <name evidence="1" type="ORF">TNIN_97201</name>
</gene>
<accession>A0A8X7CCF9</accession>
<name>A0A8X7CCF9_9ARAC</name>
<proteinExistence type="predicted"/>
<dbReference type="AlphaFoldDB" id="A0A8X7CCF9"/>
<protein>
    <submittedName>
        <fullName evidence="1">Uncharacterized protein</fullName>
    </submittedName>
</protein>
<evidence type="ECO:0000313" key="2">
    <source>
        <dbReference type="Proteomes" id="UP000886998"/>
    </source>
</evidence>
<dbReference type="Proteomes" id="UP000886998">
    <property type="component" value="Unassembled WGS sequence"/>
</dbReference>
<keyword evidence="2" id="KW-1185">Reference proteome</keyword>
<reference evidence="1" key="1">
    <citation type="submission" date="2020-08" db="EMBL/GenBank/DDBJ databases">
        <title>Multicomponent nature underlies the extraordinary mechanical properties of spider dragline silk.</title>
        <authorList>
            <person name="Kono N."/>
            <person name="Nakamura H."/>
            <person name="Mori M."/>
            <person name="Yoshida Y."/>
            <person name="Ohtoshi R."/>
            <person name="Malay A.D."/>
            <person name="Moran D.A.P."/>
            <person name="Tomita M."/>
            <person name="Numata K."/>
            <person name="Arakawa K."/>
        </authorList>
    </citation>
    <scope>NUCLEOTIDE SEQUENCE</scope>
</reference>
<comment type="caution">
    <text evidence="1">The sequence shown here is derived from an EMBL/GenBank/DDBJ whole genome shotgun (WGS) entry which is preliminary data.</text>
</comment>